<feature type="region of interest" description="Disordered" evidence="1">
    <location>
        <begin position="1"/>
        <end position="57"/>
    </location>
</feature>
<organism evidence="2">
    <name type="scientific">Arundo donax</name>
    <name type="common">Giant reed</name>
    <name type="synonym">Donax arundinaceus</name>
    <dbReference type="NCBI Taxonomy" id="35708"/>
    <lineage>
        <taxon>Eukaryota</taxon>
        <taxon>Viridiplantae</taxon>
        <taxon>Streptophyta</taxon>
        <taxon>Embryophyta</taxon>
        <taxon>Tracheophyta</taxon>
        <taxon>Spermatophyta</taxon>
        <taxon>Magnoliopsida</taxon>
        <taxon>Liliopsida</taxon>
        <taxon>Poales</taxon>
        <taxon>Poaceae</taxon>
        <taxon>PACMAD clade</taxon>
        <taxon>Arundinoideae</taxon>
        <taxon>Arundineae</taxon>
        <taxon>Arundo</taxon>
    </lineage>
</organism>
<dbReference type="EMBL" id="GBRH01236328">
    <property type="protein sequence ID" value="JAD61567.1"/>
    <property type="molecule type" value="Transcribed_RNA"/>
</dbReference>
<sequence>MARRAGGGPRGEASRPAAVLMGRREGPGRGEADAVVARGDGPMRWSREKAGRRWSSR</sequence>
<dbReference type="AlphaFoldDB" id="A0A0A9BQM4"/>
<accession>A0A0A9BQM4</accession>
<reference evidence="2" key="1">
    <citation type="submission" date="2014-09" db="EMBL/GenBank/DDBJ databases">
        <authorList>
            <person name="Magalhaes I.L.F."/>
            <person name="Oliveira U."/>
            <person name="Santos F.R."/>
            <person name="Vidigal T.H.D.A."/>
            <person name="Brescovit A.D."/>
            <person name="Santos A.J."/>
        </authorList>
    </citation>
    <scope>NUCLEOTIDE SEQUENCE</scope>
    <source>
        <tissue evidence="2">Shoot tissue taken approximately 20 cm above the soil surface</tissue>
    </source>
</reference>
<evidence type="ECO:0000313" key="2">
    <source>
        <dbReference type="EMBL" id="JAD61567.1"/>
    </source>
</evidence>
<reference evidence="2" key="2">
    <citation type="journal article" date="2015" name="Data Brief">
        <title>Shoot transcriptome of the giant reed, Arundo donax.</title>
        <authorList>
            <person name="Barrero R.A."/>
            <person name="Guerrero F.D."/>
            <person name="Moolhuijzen P."/>
            <person name="Goolsby J.A."/>
            <person name="Tidwell J."/>
            <person name="Bellgard S.E."/>
            <person name="Bellgard M.I."/>
        </authorList>
    </citation>
    <scope>NUCLEOTIDE SEQUENCE</scope>
    <source>
        <tissue evidence="2">Shoot tissue taken approximately 20 cm above the soil surface</tissue>
    </source>
</reference>
<protein>
    <submittedName>
        <fullName evidence="2">Uncharacterized protein</fullName>
    </submittedName>
</protein>
<name>A0A0A9BQM4_ARUDO</name>
<feature type="compositionally biased region" description="Gly residues" evidence="1">
    <location>
        <begin position="1"/>
        <end position="10"/>
    </location>
</feature>
<proteinExistence type="predicted"/>
<evidence type="ECO:0000256" key="1">
    <source>
        <dbReference type="SAM" id="MobiDB-lite"/>
    </source>
</evidence>
<feature type="compositionally biased region" description="Basic and acidic residues" evidence="1">
    <location>
        <begin position="22"/>
        <end position="32"/>
    </location>
</feature>